<dbReference type="AlphaFoldDB" id="A0A4R9K4V0"/>
<dbReference type="SUPFAM" id="SSF56059">
    <property type="entry name" value="Glutathione synthetase ATP-binding domain-like"/>
    <property type="match status" value="1"/>
</dbReference>
<keyword evidence="2" id="KW-1185">Reference proteome</keyword>
<dbReference type="RefSeq" id="WP_135623477.1">
    <property type="nucleotide sequence ID" value="NZ_RQGD01000024.1"/>
</dbReference>
<accession>A0A4R9K4V0</accession>
<dbReference type="OrthoDB" id="344992at2"/>
<organism evidence="1 2">
    <name type="scientific">Leptospira ognonensis</name>
    <dbReference type="NCBI Taxonomy" id="2484945"/>
    <lineage>
        <taxon>Bacteria</taxon>
        <taxon>Pseudomonadati</taxon>
        <taxon>Spirochaetota</taxon>
        <taxon>Spirochaetia</taxon>
        <taxon>Leptospirales</taxon>
        <taxon>Leptospiraceae</taxon>
        <taxon>Leptospira</taxon>
    </lineage>
</organism>
<reference evidence="1" key="1">
    <citation type="journal article" date="2019" name="PLoS Negl. Trop. Dis.">
        <title>Revisiting the worldwide diversity of Leptospira species in the environment.</title>
        <authorList>
            <person name="Vincent A.T."/>
            <person name="Schiettekatte O."/>
            <person name="Bourhy P."/>
            <person name="Veyrier F.J."/>
            <person name="Picardeau M."/>
        </authorList>
    </citation>
    <scope>NUCLEOTIDE SEQUENCE [LARGE SCALE GENOMIC DNA]</scope>
    <source>
        <strain evidence="1">201702476</strain>
    </source>
</reference>
<dbReference type="Proteomes" id="UP000297693">
    <property type="component" value="Unassembled WGS sequence"/>
</dbReference>
<sequence length="415" mass="48223">MTLEQTNNFNTDCSCQTINEDKLKQIEKKLEDSCGISELKFQKYFATSPTSLAKSSIELIKTFLASYSRMLAKKSIVNIFLKDLEPRFKNLLPFEISGGLFLGFDFHETEEGPKLIEINTNAGGLLINSILYEVQDNCCNLHYTNHEIPSFTELGEQTISFVLNEWAFQNINKELKTIIVLDDDPEKQFLYPEFEVFQHIMRQKGKQCFICSPTDLRLVNGVLYYLDYEVDFIYNRHTDFLLRTEEMQSVAEAFASKQICLTPNPIDYLLYANKQNLQYLSDRSFLEQHQIEENDIHIIQKVIPDTKIVHAADRDALWENRKSVFFKPQNSYGSKGVYSGKKLTKSKFDEILKLDYITQKEIPPSKRTINHIDYKIDYRVYVYHFSMILLTSRLYQGQTTNFRTEGGGFSAVLES</sequence>
<comment type="caution">
    <text evidence="1">The sequence shown here is derived from an EMBL/GenBank/DDBJ whole genome shotgun (WGS) entry which is preliminary data.</text>
</comment>
<name>A0A4R9K4V0_9LEPT</name>
<proteinExistence type="predicted"/>
<evidence type="ECO:0000313" key="2">
    <source>
        <dbReference type="Proteomes" id="UP000297693"/>
    </source>
</evidence>
<evidence type="ECO:0000313" key="1">
    <source>
        <dbReference type="EMBL" id="TGL59287.1"/>
    </source>
</evidence>
<gene>
    <name evidence="1" type="ORF">EHQ58_08535</name>
</gene>
<dbReference type="EMBL" id="RQGD01000024">
    <property type="protein sequence ID" value="TGL59287.1"/>
    <property type="molecule type" value="Genomic_DNA"/>
</dbReference>
<protein>
    <submittedName>
        <fullName evidence="1">Circularly permuted ATPgrasp domain protein</fullName>
    </submittedName>
</protein>